<reference evidence="1" key="1">
    <citation type="submission" date="2022-07" db="EMBL/GenBank/DDBJ databases">
        <title>Genome Sequence of Lecanicillium saksenae.</title>
        <authorList>
            <person name="Buettner E."/>
        </authorList>
    </citation>
    <scope>NUCLEOTIDE SEQUENCE</scope>
    <source>
        <strain evidence="1">VT-O1</strain>
    </source>
</reference>
<protein>
    <submittedName>
        <fullName evidence="1">Uncharacterized protein</fullName>
    </submittedName>
</protein>
<evidence type="ECO:0000313" key="2">
    <source>
        <dbReference type="Proteomes" id="UP001148737"/>
    </source>
</evidence>
<name>A0ACC1QH44_9HYPO</name>
<organism evidence="1 2">
    <name type="scientific">Lecanicillium saksenae</name>
    <dbReference type="NCBI Taxonomy" id="468837"/>
    <lineage>
        <taxon>Eukaryota</taxon>
        <taxon>Fungi</taxon>
        <taxon>Dikarya</taxon>
        <taxon>Ascomycota</taxon>
        <taxon>Pezizomycotina</taxon>
        <taxon>Sordariomycetes</taxon>
        <taxon>Hypocreomycetidae</taxon>
        <taxon>Hypocreales</taxon>
        <taxon>Cordycipitaceae</taxon>
        <taxon>Lecanicillium</taxon>
    </lineage>
</organism>
<proteinExistence type="predicted"/>
<dbReference type="Proteomes" id="UP001148737">
    <property type="component" value="Unassembled WGS sequence"/>
</dbReference>
<gene>
    <name evidence="1" type="ORF">NLG97_g9758</name>
</gene>
<comment type="caution">
    <text evidence="1">The sequence shown here is derived from an EMBL/GenBank/DDBJ whole genome shotgun (WGS) entry which is preliminary data.</text>
</comment>
<dbReference type="EMBL" id="JANAKD010002135">
    <property type="protein sequence ID" value="KAJ3474630.1"/>
    <property type="molecule type" value="Genomic_DNA"/>
</dbReference>
<accession>A0ACC1QH44</accession>
<keyword evidence="2" id="KW-1185">Reference proteome</keyword>
<sequence>MCRTLENFYPDGQTVDDAVVIDIPRRTPKASPHPTQHGHHHYAQQQIPHTAAAIYYTEDGRPLESGEGYFPPVGALPSPHMQLVMPPSDRHGGQPHSIAVLGTGHLPTIPSPGGLRPRGYREQTGRPRVARTHTSSSGMNGSHGNSHSHGMHQLRPRLAHSRTHSSSSDPSGMPPGVGPMSHSSMPKSPGLDHMHHSARVGTPPTRMIEPRSSSARPKRRQKNADFAGASGGVVATVPPISVLIVEDNPINLKLLEAFVKRLKVRWQTATNGRDAVKKWRTGGFHLVLMDIQLPVMNGLEATREIRRLEQVNSIGVFSSVPTTPQEELVLELQDKDRLDNLHLFKGPVIIVALTASSLQSDRHEALAAGCNDFLTKPVNFVWLERKVMEWGCMQALIDFDGWRTWKDFALAEAEANQKTAAARNKAKKSRSSLATEV</sequence>
<evidence type="ECO:0000313" key="1">
    <source>
        <dbReference type="EMBL" id="KAJ3474630.1"/>
    </source>
</evidence>